<dbReference type="PROSITE" id="PS51450">
    <property type="entry name" value="LRR"/>
    <property type="match status" value="1"/>
</dbReference>
<feature type="compositionally biased region" description="Acidic residues" evidence="1">
    <location>
        <begin position="389"/>
        <end position="401"/>
    </location>
</feature>
<dbReference type="InterPro" id="IPR053038">
    <property type="entry name" value="RLP_Defense"/>
</dbReference>
<accession>A0A8B7C5Y3</accession>
<name>A0A8B7C5Y3_PHODC</name>
<dbReference type="PRINTS" id="PR00019">
    <property type="entry name" value="LEURICHRPT"/>
</dbReference>
<proteinExistence type="predicted"/>
<dbReference type="Gene3D" id="3.80.10.10">
    <property type="entry name" value="Ribonuclease Inhibitor"/>
    <property type="match status" value="1"/>
</dbReference>
<keyword evidence="4" id="KW-1185">Reference proteome</keyword>
<dbReference type="PANTHER" id="PTHR48064">
    <property type="entry name" value="OS01G0750400 PROTEIN"/>
    <property type="match status" value="1"/>
</dbReference>
<dbReference type="Proteomes" id="UP000228380">
    <property type="component" value="Chromosome 11"/>
</dbReference>
<dbReference type="SUPFAM" id="SSF52058">
    <property type="entry name" value="L domain-like"/>
    <property type="match status" value="1"/>
</dbReference>
<feature type="chain" id="PRO_5034336119" evidence="3">
    <location>
        <begin position="27"/>
        <end position="442"/>
    </location>
</feature>
<dbReference type="PANTHER" id="PTHR48064:SF1">
    <property type="entry name" value="RECEPTOR-LIKE PROTEIN 51-RELATED"/>
    <property type="match status" value="1"/>
</dbReference>
<dbReference type="KEGG" id="pda:103708979"/>
<evidence type="ECO:0000256" key="3">
    <source>
        <dbReference type="SAM" id="SignalP"/>
    </source>
</evidence>
<dbReference type="GeneID" id="103708979"/>
<evidence type="ECO:0000256" key="1">
    <source>
        <dbReference type="SAM" id="MobiDB-lite"/>
    </source>
</evidence>
<reference evidence="4" key="1">
    <citation type="journal article" date="2019" name="Nat. Commun.">
        <title>Genome-wide association mapping of date palm fruit traits.</title>
        <authorList>
            <person name="Hazzouri K.M."/>
            <person name="Gros-Balthazard M."/>
            <person name="Flowers J.M."/>
            <person name="Copetti D."/>
            <person name="Lemansour A."/>
            <person name="Lebrun M."/>
            <person name="Masmoudi K."/>
            <person name="Ferrand S."/>
            <person name="Dhar M.I."/>
            <person name="Fresquez Z.A."/>
            <person name="Rosas U."/>
            <person name="Zhang J."/>
            <person name="Talag J."/>
            <person name="Lee S."/>
            <person name="Kudrna D."/>
            <person name="Powell R.F."/>
            <person name="Leitch I.J."/>
            <person name="Krueger R.R."/>
            <person name="Wing R.A."/>
            <person name="Amiri K.M.A."/>
            <person name="Purugganan M.D."/>
        </authorList>
    </citation>
    <scope>NUCLEOTIDE SEQUENCE [LARGE SCALE GENOMIC DNA]</scope>
    <source>
        <strain evidence="4">cv. Khalas</strain>
    </source>
</reference>
<sequence>MDLKVPPFLVILIPLLLSYIGTGGDAAHSTASSPSPSPRPSPVARGPAPPVTGGGRSTLDPRQLTALQSIGLSTTRDPCALPSPHDNATACDSASPFRHLVSLRLANCSPDVDLSPTALSALYTLRSLSLLRCPIPAPRRLPASLASSLRSFSCVSSLRRLNGVMLSRLENLTDLVVVDVPVSASGPAVVLSQMHHLRSLTISRANLSGRLPHHWHTLDLVHLDLSSNSLKGSIPSTISVLGYLQTLNLSSNALTGTLPDSIGDLIFLKNATFSQNSLSGPIPNSISQLSNLTHLDLSSNQLNGSIPRFLSEMKELKFLNLENNSFQGAIPFNATSIKRLEFFKVGGNSNLCYNHTLLSSKMKLGIAPCDKYGLPVSPPPDKSSKSDSDYSDDDGEDDDNENEKKRSGGHHGPSKLVLGVAIGLSCLVFLVIFLVCLSRMCG</sequence>
<keyword evidence="2" id="KW-0812">Transmembrane</keyword>
<keyword evidence="2" id="KW-1133">Transmembrane helix</keyword>
<gene>
    <name evidence="5" type="primary">LOC103708979</name>
</gene>
<dbReference type="Pfam" id="PF00560">
    <property type="entry name" value="LRR_1"/>
    <property type="match status" value="3"/>
</dbReference>
<dbReference type="OrthoDB" id="676979at2759"/>
<dbReference type="InterPro" id="IPR001611">
    <property type="entry name" value="Leu-rich_rpt"/>
</dbReference>
<evidence type="ECO:0000313" key="5">
    <source>
        <dbReference type="RefSeq" id="XP_008792333.1"/>
    </source>
</evidence>
<reference evidence="5" key="2">
    <citation type="submission" date="2025-08" db="UniProtKB">
        <authorList>
            <consortium name="RefSeq"/>
        </authorList>
    </citation>
    <scope>IDENTIFICATION</scope>
    <source>
        <tissue evidence="5">Young leaves</tissue>
    </source>
</reference>
<evidence type="ECO:0000256" key="2">
    <source>
        <dbReference type="SAM" id="Phobius"/>
    </source>
</evidence>
<feature type="transmembrane region" description="Helical" evidence="2">
    <location>
        <begin position="416"/>
        <end position="437"/>
    </location>
</feature>
<feature type="region of interest" description="Disordered" evidence="1">
    <location>
        <begin position="26"/>
        <end position="60"/>
    </location>
</feature>
<dbReference type="InterPro" id="IPR032675">
    <property type="entry name" value="LRR_dom_sf"/>
</dbReference>
<protein>
    <submittedName>
        <fullName evidence="5">Receptor-like protein 51</fullName>
    </submittedName>
</protein>
<dbReference type="RefSeq" id="XP_008792333.1">
    <property type="nucleotide sequence ID" value="XM_008794111.4"/>
</dbReference>
<organism evidence="4 5">
    <name type="scientific">Phoenix dactylifera</name>
    <name type="common">Date palm</name>
    <dbReference type="NCBI Taxonomy" id="42345"/>
    <lineage>
        <taxon>Eukaryota</taxon>
        <taxon>Viridiplantae</taxon>
        <taxon>Streptophyta</taxon>
        <taxon>Embryophyta</taxon>
        <taxon>Tracheophyta</taxon>
        <taxon>Spermatophyta</taxon>
        <taxon>Magnoliopsida</taxon>
        <taxon>Liliopsida</taxon>
        <taxon>Arecaceae</taxon>
        <taxon>Coryphoideae</taxon>
        <taxon>Phoeniceae</taxon>
        <taxon>Phoenix</taxon>
    </lineage>
</organism>
<keyword evidence="2" id="KW-0472">Membrane</keyword>
<dbReference type="AlphaFoldDB" id="A0A8B7C5Y3"/>
<feature type="signal peptide" evidence="3">
    <location>
        <begin position="1"/>
        <end position="26"/>
    </location>
</feature>
<dbReference type="FunFam" id="3.80.10.10:FF:000221">
    <property type="entry name" value="Leucine-rich repeat receptor-like protein kinase PXL1"/>
    <property type="match status" value="1"/>
</dbReference>
<feature type="region of interest" description="Disordered" evidence="1">
    <location>
        <begin position="375"/>
        <end position="411"/>
    </location>
</feature>
<evidence type="ECO:0000313" key="4">
    <source>
        <dbReference type="Proteomes" id="UP000228380"/>
    </source>
</evidence>
<keyword evidence="3" id="KW-0732">Signal</keyword>